<dbReference type="PANTHER" id="PTHR10192:SF16">
    <property type="entry name" value="MOLYBDOPTERIN MOLYBDENUMTRANSFERASE"/>
    <property type="match status" value="1"/>
</dbReference>
<dbReference type="InterPro" id="IPR024370">
    <property type="entry name" value="PBP_domain"/>
</dbReference>
<dbReference type="InterPro" id="IPR036688">
    <property type="entry name" value="MoeA_C_domain_IV_sf"/>
</dbReference>
<dbReference type="AlphaFoldDB" id="A0A4Z0D971"/>
<dbReference type="SUPFAM" id="SSF63867">
    <property type="entry name" value="MoeA C-terminal domain-like"/>
    <property type="match status" value="1"/>
</dbReference>
<dbReference type="PROSITE" id="PS01079">
    <property type="entry name" value="MOCF_BIOSYNTHESIS_2"/>
    <property type="match status" value="1"/>
</dbReference>
<dbReference type="SMART" id="SM00852">
    <property type="entry name" value="MoCF_biosynth"/>
    <property type="match status" value="1"/>
</dbReference>
<dbReference type="Pfam" id="PF03454">
    <property type="entry name" value="MoeA_C"/>
    <property type="match status" value="1"/>
</dbReference>
<dbReference type="NCBIfam" id="NF011068">
    <property type="entry name" value="PRK14498.1"/>
    <property type="match status" value="1"/>
</dbReference>
<evidence type="ECO:0000256" key="2">
    <source>
        <dbReference type="ARBA" id="ARBA00003487"/>
    </source>
</evidence>
<evidence type="ECO:0000256" key="9">
    <source>
        <dbReference type="ARBA" id="ARBA00047317"/>
    </source>
</evidence>
<protein>
    <recommendedName>
        <fullName evidence="6 10">Molybdopterin molybdenumtransferase</fullName>
        <ecNumber evidence="5 10">2.10.1.1</ecNumber>
    </recommendedName>
</protein>
<keyword evidence="10" id="KW-0808">Transferase</keyword>
<dbReference type="SUPFAM" id="SSF53218">
    <property type="entry name" value="Molybdenum cofactor biosynthesis proteins"/>
    <property type="match status" value="1"/>
</dbReference>
<comment type="similarity">
    <text evidence="4 10">Belongs to the MoeA family.</text>
</comment>
<reference evidence="12 13" key="1">
    <citation type="submission" date="2019-03" db="EMBL/GenBank/DDBJ databases">
        <title>Draft genome sequence data and analysis of a Fermenting Bacterium, Soehngenia longevitae strain 1933PT, isolated from petroleum reservoir in Azerbaijan.</title>
        <authorList>
            <person name="Grouzdev D.S."/>
            <person name="Bidzhieva S.K."/>
            <person name="Sokolova D.S."/>
            <person name="Tourova T.P."/>
            <person name="Poltaraus A.B."/>
            <person name="Nazina T.N."/>
        </authorList>
    </citation>
    <scope>NUCLEOTIDE SEQUENCE [LARGE SCALE GENOMIC DNA]</scope>
    <source>
        <strain evidence="12 13">1933P</strain>
    </source>
</reference>
<dbReference type="InterPro" id="IPR038987">
    <property type="entry name" value="MoeA-like"/>
</dbReference>
<feature type="domain" description="MoaB/Mog" evidence="11">
    <location>
        <begin position="174"/>
        <end position="311"/>
    </location>
</feature>
<comment type="function">
    <text evidence="1 10">Catalyzes the insertion of molybdate into adenylated molybdopterin with the concomitant release of AMP.</text>
</comment>
<evidence type="ECO:0000259" key="11">
    <source>
        <dbReference type="SMART" id="SM00852"/>
    </source>
</evidence>
<dbReference type="GO" id="GO:0005829">
    <property type="term" value="C:cytosol"/>
    <property type="evidence" value="ECO:0007669"/>
    <property type="project" value="TreeGrafter"/>
</dbReference>
<dbReference type="EC" id="2.10.1.1" evidence="5 10"/>
<dbReference type="InterPro" id="IPR036135">
    <property type="entry name" value="MoeA_linker/N_sf"/>
</dbReference>
<dbReference type="UniPathway" id="UPA00344"/>
<sequence>MSRKAYIDNIDVNLAIDEYFKKLEINPKEELIKVKDSLNRVTSRAVYAKLSSPSYNSAAMDGIAVISDYTTGATESEPKTLKLNEDFIYINTGNPVKEPFDAVIMIEDCIIKDEDTIEILSPAYPYQHIRQIGEDIVATEMILPSRHKIRPVDIGALISGGIDEISVYEKPKVALIPTGSEIVENVEEVVEGKIIDSNSYVFENLVLELGGIPNKGSIAVDEYETIKAMVLEAVEKNDIVLVNAGSSAGTMDYTVDVIDEIGEVVVHGVAMKPGKPTILGIVKGKPIIGIPGYPVSSYLVFDVFVKPVILKFLGLEDDKDEIAKATLTKRVVSSLKNEEIIRVTLGFVDDKLIATPLQSGAGVIMSLVKADGLCKIPRNVEGYDVSDTVDVKLLRPLNQIKESLVSIGSHDICMDIVADMMKLKSTHVGSMGGILSLRRRECHLAPIHLLDADTGEYNISYVRKYFNGEKMALIKGLNRIQGFIVEKGNPLNIQSVNDLVREDVVFANRQRGSGTRVLLDYELAKNDVNPEKIKGYQREFSTHMAVAAAVKNKSANVGLGVYSASKALDLDFYPLKPEEYDFLTYAKNLELDRIKEFIEILKSEEFKNRVDALGGYGFENTGEIIIIE</sequence>
<dbReference type="Pfam" id="PF03453">
    <property type="entry name" value="MoeA_N"/>
    <property type="match status" value="1"/>
</dbReference>
<dbReference type="Pfam" id="PF00994">
    <property type="entry name" value="MoCF_biosynth"/>
    <property type="match status" value="1"/>
</dbReference>
<evidence type="ECO:0000256" key="4">
    <source>
        <dbReference type="ARBA" id="ARBA00010763"/>
    </source>
</evidence>
<dbReference type="GO" id="GO:0046872">
    <property type="term" value="F:metal ion binding"/>
    <property type="evidence" value="ECO:0007669"/>
    <property type="project" value="UniProtKB-UniRule"/>
</dbReference>
<evidence type="ECO:0000256" key="8">
    <source>
        <dbReference type="ARBA" id="ARBA00023150"/>
    </source>
</evidence>
<comment type="function">
    <text evidence="2">May be involved in the biosynthesis of molybdopterin.</text>
</comment>
<gene>
    <name evidence="12" type="ORF">E4100_02060</name>
</gene>
<keyword evidence="10" id="KW-0479">Metal-binding</keyword>
<comment type="cofactor">
    <cofactor evidence="10">
        <name>Mg(2+)</name>
        <dbReference type="ChEBI" id="CHEBI:18420"/>
    </cofactor>
</comment>
<dbReference type="SUPFAM" id="SSF63882">
    <property type="entry name" value="MoeA N-terminal region -like"/>
    <property type="match status" value="1"/>
</dbReference>
<dbReference type="Gene3D" id="2.170.190.11">
    <property type="entry name" value="Molybdopterin biosynthesis moea protein, domain 3"/>
    <property type="match status" value="1"/>
</dbReference>
<dbReference type="Gene3D" id="3.90.105.10">
    <property type="entry name" value="Molybdopterin biosynthesis moea protein, domain 2"/>
    <property type="match status" value="1"/>
</dbReference>
<dbReference type="NCBIfam" id="TIGR00177">
    <property type="entry name" value="molyb_syn"/>
    <property type="match status" value="1"/>
</dbReference>
<dbReference type="Gene3D" id="3.40.980.10">
    <property type="entry name" value="MoaB/Mog-like domain"/>
    <property type="match status" value="1"/>
</dbReference>
<dbReference type="EMBL" id="SRIB01000002">
    <property type="protein sequence ID" value="TFZ41382.1"/>
    <property type="molecule type" value="Genomic_DNA"/>
</dbReference>
<evidence type="ECO:0000256" key="5">
    <source>
        <dbReference type="ARBA" id="ARBA00013269"/>
    </source>
</evidence>
<dbReference type="Pfam" id="PF12727">
    <property type="entry name" value="PBP_like"/>
    <property type="match status" value="1"/>
</dbReference>
<dbReference type="InterPro" id="IPR001453">
    <property type="entry name" value="MoaB/Mog_dom"/>
</dbReference>
<name>A0A4Z0D971_9FIRM</name>
<dbReference type="Proteomes" id="UP000298381">
    <property type="component" value="Unassembled WGS sequence"/>
</dbReference>
<evidence type="ECO:0000256" key="1">
    <source>
        <dbReference type="ARBA" id="ARBA00002901"/>
    </source>
</evidence>
<keyword evidence="10" id="KW-0460">Magnesium</keyword>
<comment type="catalytic activity">
    <reaction evidence="9">
        <text>adenylyl-molybdopterin + molybdate = Mo-molybdopterin + AMP + H(+)</text>
        <dbReference type="Rhea" id="RHEA:35047"/>
        <dbReference type="ChEBI" id="CHEBI:15378"/>
        <dbReference type="ChEBI" id="CHEBI:36264"/>
        <dbReference type="ChEBI" id="CHEBI:62727"/>
        <dbReference type="ChEBI" id="CHEBI:71302"/>
        <dbReference type="ChEBI" id="CHEBI:456215"/>
        <dbReference type="EC" id="2.10.1.1"/>
    </reaction>
</comment>
<dbReference type="GO" id="GO:0006777">
    <property type="term" value="P:Mo-molybdopterin cofactor biosynthetic process"/>
    <property type="evidence" value="ECO:0007669"/>
    <property type="project" value="UniProtKB-UniRule"/>
</dbReference>
<dbReference type="InterPro" id="IPR005111">
    <property type="entry name" value="MoeA_C_domain_IV"/>
</dbReference>
<dbReference type="CDD" id="cd00887">
    <property type="entry name" value="MoeA"/>
    <property type="match status" value="1"/>
</dbReference>
<organism evidence="12 13">
    <name type="scientific">Soehngenia longivitae</name>
    <dbReference type="NCBI Taxonomy" id="2562294"/>
    <lineage>
        <taxon>Bacteria</taxon>
        <taxon>Bacillati</taxon>
        <taxon>Bacillota</taxon>
        <taxon>Tissierellia</taxon>
        <taxon>Tissierellales</taxon>
        <taxon>Tissierellaceae</taxon>
        <taxon>Soehngenia</taxon>
    </lineage>
</organism>
<comment type="caution">
    <text evidence="12">The sequence shown here is derived from an EMBL/GenBank/DDBJ whole genome shotgun (WGS) entry which is preliminary data.</text>
</comment>
<dbReference type="InterPro" id="IPR005110">
    <property type="entry name" value="MoeA_linker/N"/>
</dbReference>
<evidence type="ECO:0000313" key="13">
    <source>
        <dbReference type="Proteomes" id="UP000298381"/>
    </source>
</evidence>
<keyword evidence="8 10" id="KW-0501">Molybdenum cofactor biosynthesis</keyword>
<proteinExistence type="inferred from homology"/>
<accession>A0A4Z0D971</accession>
<evidence type="ECO:0000256" key="7">
    <source>
        <dbReference type="ARBA" id="ARBA00022505"/>
    </source>
</evidence>
<dbReference type="Gene3D" id="3.40.190.10">
    <property type="entry name" value="Periplasmic binding protein-like II"/>
    <property type="match status" value="1"/>
</dbReference>
<dbReference type="GO" id="GO:0061599">
    <property type="term" value="F:molybdopterin molybdotransferase activity"/>
    <property type="evidence" value="ECO:0007669"/>
    <property type="project" value="UniProtKB-UniRule"/>
</dbReference>
<dbReference type="InterPro" id="IPR036425">
    <property type="entry name" value="MoaB/Mog-like_dom_sf"/>
</dbReference>
<evidence type="ECO:0000256" key="6">
    <source>
        <dbReference type="ARBA" id="ARBA00021108"/>
    </source>
</evidence>
<evidence type="ECO:0000313" key="12">
    <source>
        <dbReference type="EMBL" id="TFZ41382.1"/>
    </source>
</evidence>
<dbReference type="InterPro" id="IPR008284">
    <property type="entry name" value="MoCF_biosynth_CS"/>
</dbReference>
<dbReference type="OrthoDB" id="9804758at2"/>
<keyword evidence="7 10" id="KW-0500">Molybdenum</keyword>
<dbReference type="PANTHER" id="PTHR10192">
    <property type="entry name" value="MOLYBDOPTERIN BIOSYNTHESIS PROTEIN"/>
    <property type="match status" value="1"/>
</dbReference>
<keyword evidence="13" id="KW-1185">Reference proteome</keyword>
<dbReference type="RefSeq" id="WP_135270355.1">
    <property type="nucleotide sequence ID" value="NZ_SRIB01000002.1"/>
</dbReference>
<comment type="pathway">
    <text evidence="3 10">Cofactor biosynthesis; molybdopterin biosynthesis.</text>
</comment>
<evidence type="ECO:0000256" key="3">
    <source>
        <dbReference type="ARBA" id="ARBA00005046"/>
    </source>
</evidence>
<dbReference type="Gene3D" id="2.40.340.10">
    <property type="entry name" value="MoeA, C-terminal, domain IV"/>
    <property type="match status" value="1"/>
</dbReference>
<dbReference type="SUPFAM" id="SSF53850">
    <property type="entry name" value="Periplasmic binding protein-like II"/>
    <property type="match status" value="1"/>
</dbReference>
<evidence type="ECO:0000256" key="10">
    <source>
        <dbReference type="RuleBase" id="RU365090"/>
    </source>
</evidence>